<dbReference type="InterPro" id="IPR013196">
    <property type="entry name" value="HTH_11"/>
</dbReference>
<dbReference type="AlphaFoldDB" id="A0A1Q2L370"/>
<dbReference type="GO" id="GO:0006355">
    <property type="term" value="P:regulation of DNA-templated transcription"/>
    <property type="evidence" value="ECO:0007669"/>
    <property type="project" value="InterPro"/>
</dbReference>
<evidence type="ECO:0000256" key="4">
    <source>
        <dbReference type="ARBA" id="ARBA00023163"/>
    </source>
</evidence>
<keyword evidence="4" id="KW-0804">Transcription</keyword>
<keyword evidence="2" id="KW-0677">Repeat</keyword>
<dbReference type="PANTHER" id="PTHR30185">
    <property type="entry name" value="CRYPTIC BETA-GLUCOSIDE BGL OPERON ANTITERMINATOR"/>
    <property type="match status" value="1"/>
</dbReference>
<accession>A0A1Q2L370</accession>
<gene>
    <name evidence="8" type="ORF">B0X71_18470</name>
</gene>
<evidence type="ECO:0000256" key="1">
    <source>
        <dbReference type="ARBA" id="ARBA00022679"/>
    </source>
</evidence>
<feature type="domain" description="PRD" evidence="7">
    <location>
        <begin position="194"/>
        <end position="297"/>
    </location>
</feature>
<dbReference type="InterPro" id="IPR016152">
    <property type="entry name" value="PTrfase/Anion_transptr"/>
</dbReference>
<dbReference type="PROSITE" id="PS51372">
    <property type="entry name" value="PRD_2"/>
    <property type="match status" value="2"/>
</dbReference>
<dbReference type="Pfam" id="PF08279">
    <property type="entry name" value="HTH_11"/>
    <property type="match status" value="1"/>
</dbReference>
<evidence type="ECO:0000313" key="9">
    <source>
        <dbReference type="Proteomes" id="UP000188184"/>
    </source>
</evidence>
<feature type="domain" description="PTS EIIB type-2" evidence="6">
    <location>
        <begin position="408"/>
        <end position="497"/>
    </location>
</feature>
<evidence type="ECO:0000259" key="5">
    <source>
        <dbReference type="PROSITE" id="PS51094"/>
    </source>
</evidence>
<dbReference type="InterPro" id="IPR050661">
    <property type="entry name" value="BglG_antiterminators"/>
</dbReference>
<dbReference type="KEGG" id="pmar:B0X71_18470"/>
<dbReference type="InterPro" id="IPR036634">
    <property type="entry name" value="PRD_sf"/>
</dbReference>
<dbReference type="SUPFAM" id="SSF63520">
    <property type="entry name" value="PTS-regulatory domain, PRD"/>
    <property type="match status" value="2"/>
</dbReference>
<dbReference type="InterPro" id="IPR002178">
    <property type="entry name" value="PTS_EIIA_type-2_dom"/>
</dbReference>
<evidence type="ECO:0000256" key="3">
    <source>
        <dbReference type="ARBA" id="ARBA00023015"/>
    </source>
</evidence>
<dbReference type="Pfam" id="PF00359">
    <property type="entry name" value="PTS_EIIA_2"/>
    <property type="match status" value="1"/>
</dbReference>
<dbReference type="InterPro" id="IPR036095">
    <property type="entry name" value="PTS_EIIB-like_sf"/>
</dbReference>
<evidence type="ECO:0000259" key="7">
    <source>
        <dbReference type="PROSITE" id="PS51372"/>
    </source>
</evidence>
<organism evidence="8 9">
    <name type="scientific">Planococcus lenghuensis</name>
    <dbReference type="NCBI Taxonomy" id="2213202"/>
    <lineage>
        <taxon>Bacteria</taxon>
        <taxon>Bacillati</taxon>
        <taxon>Bacillota</taxon>
        <taxon>Bacilli</taxon>
        <taxon>Bacillales</taxon>
        <taxon>Caryophanaceae</taxon>
        <taxon>Planococcus</taxon>
    </lineage>
</organism>
<sequence length="695" mass="78979">MFITFREKSIIELIVRTSGKHTVHSLSTYLNVSVRTIQRDLKSVEKLLMQFDLVLKRTANDGLFIDGKNEQIYRLIQNLTSVRPTDETPEERKLNLLITLLHDGPSFKKQVLANQLGVSTATLSAYLNDLAEWIGKFSITLTRKRGVGVEVGGEEANKRHALANYFLIHFYEEIIENLYQLQLGKPMEGNVLGYFSPRYLTLVDGLVNEKINKEQGRLADSDYIGLVIHTCLTIQRTEQGFLLQQEDETANEYTSEYELINGVADELESALSIALTGSDIHFLSIILRGSKVQAADLVYYDNVLLGKLIKNMILDVSSSLHVNLADDFSLYQGLLAHMGPSIFRLKQKLELFNPLTEEIKRKYPMLFMAVKKSLETEFPDIDFPADEIAFIVLHFGSALLMNEERIKLNAIVVCPTGIGTSKMLASRIQKELVEIDSVAISSINDFQSGNFHDYDIVISTIRLPVTDVDYIMVSPLLSDRDIRDIENYLQDHLEKIISRKRYLNAGNQFEEPAQPNQPNVQTLLQEIKDVHSSMESILTNLKVYRKQQVADHRLVLQEMVEQSTRDGLITNPESVQRELEEREKKGGLGIPDTNIGLFHCRDESIRELIFQVAHLDKPCPIKGMDGETVHMNNLLLMLAPVSMSVREQEILSLISSSLIESDVAMMIFSSSNENMIRKKLEDLFLDYLQHNLIKE</sequence>
<dbReference type="GO" id="GO:0008982">
    <property type="term" value="F:protein-N(PI)-phosphohistidine-sugar phosphotransferase activity"/>
    <property type="evidence" value="ECO:0007669"/>
    <property type="project" value="InterPro"/>
</dbReference>
<keyword evidence="8" id="KW-0813">Transport</keyword>
<dbReference type="CDD" id="cd05568">
    <property type="entry name" value="PTS_IIB_bgl_like"/>
    <property type="match status" value="1"/>
</dbReference>
<dbReference type="PROSITE" id="PS51094">
    <property type="entry name" value="PTS_EIIA_TYPE_2"/>
    <property type="match status" value="1"/>
</dbReference>
<dbReference type="Gene3D" id="3.40.50.2300">
    <property type="match status" value="1"/>
</dbReference>
<dbReference type="Gene3D" id="3.40.930.10">
    <property type="entry name" value="Mannitol-specific EII, Chain A"/>
    <property type="match status" value="1"/>
</dbReference>
<dbReference type="PROSITE" id="PS51099">
    <property type="entry name" value="PTS_EIIB_TYPE_2"/>
    <property type="match status" value="1"/>
</dbReference>
<name>A0A1Q2L370_9BACL</name>
<feature type="domain" description="PRD" evidence="7">
    <location>
        <begin position="300"/>
        <end position="405"/>
    </location>
</feature>
<keyword evidence="9" id="KW-1185">Reference proteome</keyword>
<dbReference type="Pfam" id="PF02302">
    <property type="entry name" value="PTS_IIB"/>
    <property type="match status" value="1"/>
</dbReference>
<dbReference type="OrthoDB" id="9776005at2"/>
<evidence type="ECO:0000313" key="8">
    <source>
        <dbReference type="EMBL" id="AQQ54890.1"/>
    </source>
</evidence>
<dbReference type="SUPFAM" id="SSF55804">
    <property type="entry name" value="Phoshotransferase/anion transport protein"/>
    <property type="match status" value="1"/>
</dbReference>
<dbReference type="Gene3D" id="1.10.1790.10">
    <property type="entry name" value="PRD domain"/>
    <property type="match status" value="2"/>
</dbReference>
<feature type="domain" description="PTS EIIA type-2" evidence="5">
    <location>
        <begin position="536"/>
        <end position="683"/>
    </location>
</feature>
<evidence type="ECO:0000259" key="6">
    <source>
        <dbReference type="PROSITE" id="PS51099"/>
    </source>
</evidence>
<protein>
    <submittedName>
        <fullName evidence="8">Sugar transporter</fullName>
    </submittedName>
</protein>
<dbReference type="EMBL" id="CP019640">
    <property type="protein sequence ID" value="AQQ54890.1"/>
    <property type="molecule type" value="Genomic_DNA"/>
</dbReference>
<reference evidence="8 9" key="1">
    <citation type="submission" date="2017-02" db="EMBL/GenBank/DDBJ databases">
        <title>The complete genomic sequence of a novel cold adapted crude oil-degrading bacterium Planococcus qaidamina Y42.</title>
        <authorList>
            <person name="Yang R."/>
        </authorList>
    </citation>
    <scope>NUCLEOTIDE SEQUENCE [LARGE SCALE GENOMIC DNA]</scope>
    <source>
        <strain evidence="8 9">Y42</strain>
    </source>
</reference>
<dbReference type="SUPFAM" id="SSF52794">
    <property type="entry name" value="PTS system IIB component-like"/>
    <property type="match status" value="1"/>
</dbReference>
<dbReference type="InterPro" id="IPR036388">
    <property type="entry name" value="WH-like_DNA-bd_sf"/>
</dbReference>
<dbReference type="Proteomes" id="UP000188184">
    <property type="component" value="Chromosome"/>
</dbReference>
<evidence type="ECO:0000256" key="2">
    <source>
        <dbReference type="ARBA" id="ARBA00022737"/>
    </source>
</evidence>
<dbReference type="InterPro" id="IPR003501">
    <property type="entry name" value="PTS_EIIB_2/3"/>
</dbReference>
<dbReference type="RefSeq" id="WP_077590795.1">
    <property type="nucleotide sequence ID" value="NZ_CP019640.1"/>
</dbReference>
<dbReference type="InterPro" id="IPR013011">
    <property type="entry name" value="PTS_EIIB_2"/>
</dbReference>
<dbReference type="Gene3D" id="1.10.10.10">
    <property type="entry name" value="Winged helix-like DNA-binding domain superfamily/Winged helix DNA-binding domain"/>
    <property type="match status" value="1"/>
</dbReference>
<dbReference type="InterPro" id="IPR011608">
    <property type="entry name" value="PRD"/>
</dbReference>
<dbReference type="Pfam" id="PF00874">
    <property type="entry name" value="PRD"/>
    <property type="match status" value="2"/>
</dbReference>
<keyword evidence="3" id="KW-0805">Transcription regulation</keyword>
<keyword evidence="8" id="KW-0762">Sugar transport</keyword>
<keyword evidence="1" id="KW-0808">Transferase</keyword>
<proteinExistence type="predicted"/>
<dbReference type="GO" id="GO:0009401">
    <property type="term" value="P:phosphoenolpyruvate-dependent sugar phosphotransferase system"/>
    <property type="evidence" value="ECO:0007669"/>
    <property type="project" value="InterPro"/>
</dbReference>
<dbReference type="PANTHER" id="PTHR30185:SF18">
    <property type="entry name" value="TRANSCRIPTIONAL REGULATOR MTLR"/>
    <property type="match status" value="1"/>
</dbReference>